<dbReference type="AlphaFoldDB" id="A0A2D0Q612"/>
<keyword evidence="2" id="KW-1133">Transmembrane helix</keyword>
<dbReference type="OrthoDB" id="9947981at2759"/>
<organism evidence="4 5">
    <name type="scientific">Ictalurus punctatus</name>
    <name type="common">Channel catfish</name>
    <name type="synonym">Silurus punctatus</name>
    <dbReference type="NCBI Taxonomy" id="7998"/>
    <lineage>
        <taxon>Eukaryota</taxon>
        <taxon>Metazoa</taxon>
        <taxon>Chordata</taxon>
        <taxon>Craniata</taxon>
        <taxon>Vertebrata</taxon>
        <taxon>Euteleostomi</taxon>
        <taxon>Actinopterygii</taxon>
        <taxon>Neopterygii</taxon>
        <taxon>Teleostei</taxon>
        <taxon>Ostariophysi</taxon>
        <taxon>Siluriformes</taxon>
        <taxon>Ictaluridae</taxon>
        <taxon>Ictalurus</taxon>
    </lineage>
</organism>
<gene>
    <name evidence="5" type="primary">LOC108259084</name>
</gene>
<feature type="transmembrane region" description="Helical" evidence="2">
    <location>
        <begin position="21"/>
        <end position="39"/>
    </location>
</feature>
<dbReference type="GO" id="GO:0038023">
    <property type="term" value="F:signaling receptor activity"/>
    <property type="evidence" value="ECO:0007669"/>
    <property type="project" value="InterPro"/>
</dbReference>
<dbReference type="InterPro" id="IPR007110">
    <property type="entry name" value="Ig-like_dom"/>
</dbReference>
<dbReference type="Proteomes" id="UP000221080">
    <property type="component" value="Chromosome 26"/>
</dbReference>
<dbReference type="GO" id="GO:0002768">
    <property type="term" value="P:immune response-regulating cell surface receptor signaling pathway"/>
    <property type="evidence" value="ECO:0007669"/>
    <property type="project" value="InterPro"/>
</dbReference>
<evidence type="ECO:0000256" key="2">
    <source>
        <dbReference type="SAM" id="Phobius"/>
    </source>
</evidence>
<evidence type="ECO:0000313" key="5">
    <source>
        <dbReference type="RefSeq" id="XP_017313744.1"/>
    </source>
</evidence>
<dbReference type="GeneID" id="108259084"/>
<keyword evidence="2" id="KW-0812">Transmembrane</keyword>
<dbReference type="InterPro" id="IPR036179">
    <property type="entry name" value="Ig-like_dom_sf"/>
</dbReference>
<evidence type="ECO:0000259" key="3">
    <source>
        <dbReference type="PROSITE" id="PS50835"/>
    </source>
</evidence>
<dbReference type="PANTHER" id="PTHR37996">
    <property type="entry name" value="B- AND T-LYMPHOCYTE ATTENUATOR"/>
    <property type="match status" value="1"/>
</dbReference>
<dbReference type="InterPro" id="IPR039257">
    <property type="entry name" value="BTLA"/>
</dbReference>
<sequence length="351" mass="39620">MQTDETRASIVQVSTTRHRFFMARCVSQIFCILIIHLWLSPLITSNTTGTHPDCIPSIMVPRNTLWKVRVMTSLKINCTVDTESHCWKNVDVSWCRIDNKSECRSLKHSDHITTEQRNITESKVMLFLIFQNISMQDVGLYRCEIKSLTPTVSHAINVTVTDDVPDCTTDYKVVTQENNTTNISNPNVENKEWLQFYVYICSGIGALLLIVVVVCVTVIRCRGRKKYIKQKIHENQSTATPVSDLAPPIYPRQSPRSNAQTLPAQFSAPTPCVYDVPPVRVTSLRDRSSAGRHPDNRGSPSQCHDRNTVEMGEEDNPLIYATLNHGSAPQRPVRVVHVQIEASEYAAIKVT</sequence>
<keyword evidence="4" id="KW-1185">Reference proteome</keyword>
<dbReference type="PANTHER" id="PTHR37996:SF1">
    <property type="entry name" value="B- AND T-LYMPHOCYTE ATTENUATOR"/>
    <property type="match status" value="1"/>
</dbReference>
<dbReference type="Gene3D" id="2.60.40.10">
    <property type="entry name" value="Immunoglobulins"/>
    <property type="match status" value="1"/>
</dbReference>
<name>A0A2D0Q612_ICTPU</name>
<protein>
    <submittedName>
        <fullName evidence="5">Uncharacterized protein LOC108259084</fullName>
    </submittedName>
</protein>
<feature type="compositionally biased region" description="Basic and acidic residues" evidence="1">
    <location>
        <begin position="285"/>
        <end position="296"/>
    </location>
</feature>
<dbReference type="InterPro" id="IPR003599">
    <property type="entry name" value="Ig_sub"/>
</dbReference>
<feature type="transmembrane region" description="Helical" evidence="2">
    <location>
        <begin position="196"/>
        <end position="219"/>
    </location>
</feature>
<feature type="domain" description="Ig-like" evidence="3">
    <location>
        <begin position="56"/>
        <end position="153"/>
    </location>
</feature>
<dbReference type="InterPro" id="IPR013783">
    <property type="entry name" value="Ig-like_fold"/>
</dbReference>
<keyword evidence="2" id="KW-0472">Membrane</keyword>
<dbReference type="SUPFAM" id="SSF48726">
    <property type="entry name" value="Immunoglobulin"/>
    <property type="match status" value="1"/>
</dbReference>
<reference evidence="5" key="2">
    <citation type="submission" date="2025-08" db="UniProtKB">
        <authorList>
            <consortium name="RefSeq"/>
        </authorList>
    </citation>
    <scope>IDENTIFICATION</scope>
    <source>
        <tissue evidence="5">Blood</tissue>
    </source>
</reference>
<evidence type="ECO:0000313" key="4">
    <source>
        <dbReference type="Proteomes" id="UP000221080"/>
    </source>
</evidence>
<dbReference type="PROSITE" id="PS50835">
    <property type="entry name" value="IG_LIKE"/>
    <property type="match status" value="1"/>
</dbReference>
<reference evidence="4" key="1">
    <citation type="journal article" date="2016" name="Nat. Commun.">
        <title>The channel catfish genome sequence provides insights into the evolution of scale formation in teleosts.</title>
        <authorList>
            <person name="Liu Z."/>
            <person name="Liu S."/>
            <person name="Yao J."/>
            <person name="Bao L."/>
            <person name="Zhang J."/>
            <person name="Li Y."/>
            <person name="Jiang C."/>
            <person name="Sun L."/>
            <person name="Wang R."/>
            <person name="Zhang Y."/>
            <person name="Zhou T."/>
            <person name="Zeng Q."/>
            <person name="Fu Q."/>
            <person name="Gao S."/>
            <person name="Li N."/>
            <person name="Koren S."/>
            <person name="Jiang Y."/>
            <person name="Zimin A."/>
            <person name="Xu P."/>
            <person name="Phillippy A.M."/>
            <person name="Geng X."/>
            <person name="Song L."/>
            <person name="Sun F."/>
            <person name="Li C."/>
            <person name="Wang X."/>
            <person name="Chen A."/>
            <person name="Jin Y."/>
            <person name="Yuan Z."/>
            <person name="Yang Y."/>
            <person name="Tan S."/>
            <person name="Peatman E."/>
            <person name="Lu J."/>
            <person name="Qin Z."/>
            <person name="Dunham R."/>
            <person name="Li Z."/>
            <person name="Sonstegard T."/>
            <person name="Feng J."/>
            <person name="Danzmann R.G."/>
            <person name="Schroeder S."/>
            <person name="Scheffler B."/>
            <person name="Duke M.V."/>
            <person name="Ballard L."/>
            <person name="Kucuktas H."/>
            <person name="Kaltenboeck L."/>
            <person name="Liu H."/>
            <person name="Armbruster J."/>
            <person name="Xie Y."/>
            <person name="Kirby M.L."/>
            <person name="Tian Y."/>
            <person name="Flanagan M.E."/>
            <person name="Mu W."/>
            <person name="Waldbieser G.C."/>
        </authorList>
    </citation>
    <scope>NUCLEOTIDE SEQUENCE [LARGE SCALE GENOMIC DNA]</scope>
    <source>
        <strain evidence="4">SDA103</strain>
    </source>
</reference>
<dbReference type="STRING" id="7998.ENSIPUP00000036201"/>
<evidence type="ECO:0000256" key="1">
    <source>
        <dbReference type="SAM" id="MobiDB-lite"/>
    </source>
</evidence>
<feature type="region of interest" description="Disordered" evidence="1">
    <location>
        <begin position="285"/>
        <end position="308"/>
    </location>
</feature>
<proteinExistence type="predicted"/>
<dbReference type="GO" id="GO:0005886">
    <property type="term" value="C:plasma membrane"/>
    <property type="evidence" value="ECO:0007669"/>
    <property type="project" value="InterPro"/>
</dbReference>
<dbReference type="KEGG" id="ipu:108259084"/>
<dbReference type="RefSeq" id="XP_017313744.1">
    <property type="nucleotide sequence ID" value="XM_017458255.3"/>
</dbReference>
<dbReference type="SMART" id="SM00409">
    <property type="entry name" value="IG"/>
    <property type="match status" value="1"/>
</dbReference>
<accession>A0A2D0Q612</accession>